<dbReference type="InterPro" id="IPR025557">
    <property type="entry name" value="DUF4282"/>
</dbReference>
<evidence type="ECO:0000313" key="3">
    <source>
        <dbReference type="Proteomes" id="UP000183413"/>
    </source>
</evidence>
<evidence type="ECO:0000256" key="1">
    <source>
        <dbReference type="SAM" id="Phobius"/>
    </source>
</evidence>
<accession>A0A1I5D9S5</accession>
<evidence type="ECO:0008006" key="4">
    <source>
        <dbReference type="Google" id="ProtNLM"/>
    </source>
</evidence>
<name>A0A1I5D9S5_9ACTN</name>
<dbReference type="AlphaFoldDB" id="A0A1I5D9S5"/>
<gene>
    <name evidence="2" type="ORF">SAMN04489713_103542</name>
</gene>
<dbReference type="Pfam" id="PF14110">
    <property type="entry name" value="DUF4282"/>
    <property type="match status" value="1"/>
</dbReference>
<feature type="transmembrane region" description="Helical" evidence="1">
    <location>
        <begin position="53"/>
        <end position="74"/>
    </location>
</feature>
<evidence type="ECO:0000313" key="2">
    <source>
        <dbReference type="EMBL" id="SFN95561.1"/>
    </source>
</evidence>
<dbReference type="Proteomes" id="UP000183413">
    <property type="component" value="Unassembled WGS sequence"/>
</dbReference>
<feature type="transmembrane region" description="Helical" evidence="1">
    <location>
        <begin position="21"/>
        <end position="41"/>
    </location>
</feature>
<protein>
    <recommendedName>
        <fullName evidence="4">DUF4282 domain-containing protein</fullName>
    </recommendedName>
</protein>
<reference evidence="2 3" key="1">
    <citation type="submission" date="2016-10" db="EMBL/GenBank/DDBJ databases">
        <authorList>
            <person name="de Groot N.N."/>
        </authorList>
    </citation>
    <scope>NUCLEOTIDE SEQUENCE [LARGE SCALE GENOMIC DNA]</scope>
    <source>
        <strain evidence="2 3">DSM 43067</strain>
    </source>
</reference>
<keyword evidence="1" id="KW-1133">Transmembrane helix</keyword>
<dbReference type="STRING" id="1993.SAMN04489713_103542"/>
<sequence>MLGALFDLSFDHMVTVKVVKIIYLLSLVPYTMLALLLAGYGLDWLDQGSAFGYLLILTAPFLWFFLLLATRIVLEFVINQFKISEYLRAIKDKR</sequence>
<proteinExistence type="predicted"/>
<keyword evidence="1" id="KW-0472">Membrane</keyword>
<dbReference type="EMBL" id="FOVH01000003">
    <property type="protein sequence ID" value="SFN95561.1"/>
    <property type="molecule type" value="Genomic_DNA"/>
</dbReference>
<organism evidence="2 3">
    <name type="scientific">Actinomadura madurae</name>
    <dbReference type="NCBI Taxonomy" id="1993"/>
    <lineage>
        <taxon>Bacteria</taxon>
        <taxon>Bacillati</taxon>
        <taxon>Actinomycetota</taxon>
        <taxon>Actinomycetes</taxon>
        <taxon>Streptosporangiales</taxon>
        <taxon>Thermomonosporaceae</taxon>
        <taxon>Actinomadura</taxon>
    </lineage>
</organism>
<keyword evidence="1" id="KW-0812">Transmembrane</keyword>
<keyword evidence="3" id="KW-1185">Reference proteome</keyword>
<dbReference type="GeneID" id="99651226"/>
<dbReference type="InParanoid" id="A0A1I5D9S5"/>
<dbReference type="RefSeq" id="WP_052357981.1">
    <property type="nucleotide sequence ID" value="NZ_CP083237.1"/>
</dbReference>